<keyword evidence="1" id="KW-1133">Transmembrane helix</keyword>
<comment type="caution">
    <text evidence="2">The sequence shown here is derived from an EMBL/GenBank/DDBJ whole genome shotgun (WGS) entry which is preliminary data.</text>
</comment>
<accession>A0A845MH78</accession>
<keyword evidence="1" id="KW-0472">Membrane</keyword>
<keyword evidence="3" id="KW-1185">Reference proteome</keyword>
<evidence type="ECO:0000256" key="1">
    <source>
        <dbReference type="SAM" id="Phobius"/>
    </source>
</evidence>
<keyword evidence="1" id="KW-0812">Transmembrane</keyword>
<organism evidence="2 3">
    <name type="scientific">Sneathiella chungangensis</name>
    <dbReference type="NCBI Taxonomy" id="1418234"/>
    <lineage>
        <taxon>Bacteria</taxon>
        <taxon>Pseudomonadati</taxon>
        <taxon>Pseudomonadota</taxon>
        <taxon>Alphaproteobacteria</taxon>
        <taxon>Sneathiellales</taxon>
        <taxon>Sneathiellaceae</taxon>
        <taxon>Sneathiella</taxon>
    </lineage>
</organism>
<sequence length="216" mass="22428">MKITSLLVKGGLFVVIVAAVVVGVREAERHVNSTGWNAITLVGSAATGEKVTLDAFDVSIFTGRGTINGLTVPNSGIGSSPTSFVVDKAEIRIVPWSILWGPLHIRSIEITNPAVDLETSATSSNLTIILAAAAAYAVTADKSGNKAKKLRVDDLTITGAKLSGKIYPLSTKVSLTLPDIKMSNLGSSGDGMSQADFVQAVLTQVVNQATTSALHP</sequence>
<name>A0A845MH78_9PROT</name>
<evidence type="ECO:0008006" key="4">
    <source>
        <dbReference type="Google" id="ProtNLM"/>
    </source>
</evidence>
<proteinExistence type="predicted"/>
<dbReference type="RefSeq" id="WP_161339858.1">
    <property type="nucleotide sequence ID" value="NZ_JBHSDG010000003.1"/>
</dbReference>
<protein>
    <recommendedName>
        <fullName evidence="4">AsmA family protein</fullName>
    </recommendedName>
</protein>
<dbReference type="EMBL" id="WTVA01000015">
    <property type="protein sequence ID" value="MZR23383.1"/>
    <property type="molecule type" value="Genomic_DNA"/>
</dbReference>
<dbReference type="OrthoDB" id="5749006at2"/>
<dbReference type="AlphaFoldDB" id="A0A845MH78"/>
<feature type="transmembrane region" description="Helical" evidence="1">
    <location>
        <begin position="6"/>
        <end position="24"/>
    </location>
</feature>
<gene>
    <name evidence="2" type="ORF">GQF03_13680</name>
</gene>
<evidence type="ECO:0000313" key="2">
    <source>
        <dbReference type="EMBL" id="MZR23383.1"/>
    </source>
</evidence>
<dbReference type="Proteomes" id="UP000445696">
    <property type="component" value="Unassembled WGS sequence"/>
</dbReference>
<evidence type="ECO:0000313" key="3">
    <source>
        <dbReference type="Proteomes" id="UP000445696"/>
    </source>
</evidence>
<reference evidence="2 3" key="1">
    <citation type="journal article" date="2014" name="Int. J. Syst. Evol. Microbiol.">
        <title>Sneathiella chungangensis sp. nov., isolated from a marine sand, and emended description of the genus Sneathiella.</title>
        <authorList>
            <person name="Siamphan C."/>
            <person name="Kim H."/>
            <person name="Lee J.S."/>
            <person name="Kim W."/>
        </authorList>
    </citation>
    <scope>NUCLEOTIDE SEQUENCE [LARGE SCALE GENOMIC DNA]</scope>
    <source>
        <strain evidence="2 3">KCTC 32476</strain>
    </source>
</reference>